<dbReference type="InterPro" id="IPR036871">
    <property type="entry name" value="PX_dom_sf"/>
</dbReference>
<accession>A0A7S4S2D4</accession>
<feature type="compositionally biased region" description="Basic and acidic residues" evidence="1">
    <location>
        <begin position="431"/>
        <end position="443"/>
    </location>
</feature>
<sequence length="728" mass="81644">MRHKVDHVEVRQRKYNISRRAEFINRFDLGEFKALFQNLSDDDSSCFEEEEEEEISIKLPISIHNEFGEDDLETSKKSSMSVDISEISVHENKEVSEQESSPLQQDFTKNAMVPINVEFANDSNLHEQSRKSNNYVTSWHSCDDSSSDGSSGSYKDEDIDVLATYFGTILGVNKNNASSCDSNDDVSGMFENAENECQFTSREMERLDDIAFIANFLYSFPGNATSFDDVFKPTSLCISSGYRFEYLMSIFSQYRDETMSNSMRNGLSAASSVSRFTFDDDVENRSEGCAEETDEPEERLAVPVVNDMMDLKKLHSVMERLFLGKKGTVEVLAEPILQVQRHIAQSNSIKSFTSLGDQISVYSLGCVQDDCFSVQSDSNEDDGQEKQSAKDSVKVNVASSFKSLVSSPLAKFGFQRPQASENDADYPSNSKQEKSQQNEKRNSIPESSGVDDNEDDFPAKNPVQDKDSTHTTKQKIGPRDIGTSSEETLESSSAMNSQNSKKGWWPKAVPRVFANESTQPCKDDCATSGLNRKASVILSEEEVVEFSVSITSVENRVDEIGGSLTVFLIEVTDENDDHTYTIEHRFSEFERLFFDIKEQKIKMTAPFPGQGVLGNLIGKWSGGAPNGILSNATQENSTNRKVELNAWLIELTECLAWGTIRGELRDRCVDFLWHSDEDMKYNLPPKASSEKRWKPFARRGPSSTLGEKTPAEAPGTKTKIMDYWPSTP</sequence>
<feature type="compositionally biased region" description="Low complexity" evidence="1">
    <location>
        <begin position="483"/>
        <end position="493"/>
    </location>
</feature>
<evidence type="ECO:0000313" key="2">
    <source>
        <dbReference type="EMBL" id="CAE4630435.1"/>
    </source>
</evidence>
<feature type="region of interest" description="Disordered" evidence="1">
    <location>
        <begin position="415"/>
        <end position="503"/>
    </location>
</feature>
<proteinExistence type="predicted"/>
<dbReference type="SUPFAM" id="SSF64268">
    <property type="entry name" value="PX domain"/>
    <property type="match status" value="1"/>
</dbReference>
<dbReference type="Gene3D" id="3.30.1520.10">
    <property type="entry name" value="Phox-like domain"/>
    <property type="match status" value="1"/>
</dbReference>
<protein>
    <recommendedName>
        <fullName evidence="3">PX domain-containing protein</fullName>
    </recommendedName>
</protein>
<reference evidence="2" key="1">
    <citation type="submission" date="2021-01" db="EMBL/GenBank/DDBJ databases">
        <authorList>
            <person name="Corre E."/>
            <person name="Pelletier E."/>
            <person name="Niang G."/>
            <person name="Scheremetjew M."/>
            <person name="Finn R."/>
            <person name="Kale V."/>
            <person name="Holt S."/>
            <person name="Cochrane G."/>
            <person name="Meng A."/>
            <person name="Brown T."/>
            <person name="Cohen L."/>
        </authorList>
    </citation>
    <scope>NUCLEOTIDE SEQUENCE</scope>
    <source>
        <strain evidence="2">GSO104</strain>
    </source>
</reference>
<organism evidence="2">
    <name type="scientific">Ditylum brightwellii</name>
    <dbReference type="NCBI Taxonomy" id="49249"/>
    <lineage>
        <taxon>Eukaryota</taxon>
        <taxon>Sar</taxon>
        <taxon>Stramenopiles</taxon>
        <taxon>Ochrophyta</taxon>
        <taxon>Bacillariophyta</taxon>
        <taxon>Mediophyceae</taxon>
        <taxon>Lithodesmiophycidae</taxon>
        <taxon>Lithodesmiales</taxon>
        <taxon>Lithodesmiaceae</taxon>
        <taxon>Ditylum</taxon>
    </lineage>
</organism>
<feature type="region of interest" description="Disordered" evidence="1">
    <location>
        <begin position="684"/>
        <end position="728"/>
    </location>
</feature>
<name>A0A7S4S2D4_9STRA</name>
<evidence type="ECO:0008006" key="3">
    <source>
        <dbReference type="Google" id="ProtNLM"/>
    </source>
</evidence>
<gene>
    <name evidence="2" type="ORF">DBRI00130_LOCUS27097</name>
</gene>
<dbReference type="AlphaFoldDB" id="A0A7S4S2D4"/>
<dbReference type="EMBL" id="HBNS01034653">
    <property type="protein sequence ID" value="CAE4630435.1"/>
    <property type="molecule type" value="Transcribed_RNA"/>
</dbReference>
<evidence type="ECO:0000256" key="1">
    <source>
        <dbReference type="SAM" id="MobiDB-lite"/>
    </source>
</evidence>
<dbReference type="GO" id="GO:0035091">
    <property type="term" value="F:phosphatidylinositol binding"/>
    <property type="evidence" value="ECO:0007669"/>
    <property type="project" value="InterPro"/>
</dbReference>